<dbReference type="EMBL" id="GGEC01010540">
    <property type="protein sequence ID" value="MBW91023.1"/>
    <property type="molecule type" value="Transcribed_RNA"/>
</dbReference>
<evidence type="ECO:0000313" key="1">
    <source>
        <dbReference type="EMBL" id="MBW91023.1"/>
    </source>
</evidence>
<name>A0A2P2JC54_RHIMU</name>
<reference evidence="1" key="1">
    <citation type="submission" date="2018-02" db="EMBL/GenBank/DDBJ databases">
        <title>Rhizophora mucronata_Transcriptome.</title>
        <authorList>
            <person name="Meera S.P."/>
            <person name="Sreeshan A."/>
            <person name="Augustine A."/>
        </authorList>
    </citation>
    <scope>NUCLEOTIDE SEQUENCE</scope>
    <source>
        <tissue evidence="1">Leaf</tissue>
    </source>
</reference>
<accession>A0A2P2JC54</accession>
<proteinExistence type="predicted"/>
<dbReference type="AlphaFoldDB" id="A0A2P2JC54"/>
<protein>
    <submittedName>
        <fullName evidence="1">Uncharacterized protein</fullName>
    </submittedName>
</protein>
<sequence>MMAIYLMKRCHGNYLGHCFTKRMLFLCQTNFTLQFSLTRKQCCVFCGILTHIVKGNHHYA</sequence>
<organism evidence="1">
    <name type="scientific">Rhizophora mucronata</name>
    <name type="common">Asiatic mangrove</name>
    <dbReference type="NCBI Taxonomy" id="61149"/>
    <lineage>
        <taxon>Eukaryota</taxon>
        <taxon>Viridiplantae</taxon>
        <taxon>Streptophyta</taxon>
        <taxon>Embryophyta</taxon>
        <taxon>Tracheophyta</taxon>
        <taxon>Spermatophyta</taxon>
        <taxon>Magnoliopsida</taxon>
        <taxon>eudicotyledons</taxon>
        <taxon>Gunneridae</taxon>
        <taxon>Pentapetalae</taxon>
        <taxon>rosids</taxon>
        <taxon>fabids</taxon>
        <taxon>Malpighiales</taxon>
        <taxon>Rhizophoraceae</taxon>
        <taxon>Rhizophora</taxon>
    </lineage>
</organism>